<organism evidence="3 4">
    <name type="scientific">Tectimicrobiota bacterium</name>
    <dbReference type="NCBI Taxonomy" id="2528274"/>
    <lineage>
        <taxon>Bacteria</taxon>
        <taxon>Pseudomonadati</taxon>
        <taxon>Nitrospinota/Tectimicrobiota group</taxon>
        <taxon>Candidatus Tectimicrobiota</taxon>
    </lineage>
</organism>
<feature type="domain" description="SHOCT" evidence="2">
    <location>
        <begin position="57"/>
        <end position="83"/>
    </location>
</feature>
<dbReference type="Pfam" id="PF09851">
    <property type="entry name" value="SHOCT"/>
    <property type="match status" value="1"/>
</dbReference>
<proteinExistence type="predicted"/>
<dbReference type="Proteomes" id="UP000741360">
    <property type="component" value="Unassembled WGS sequence"/>
</dbReference>
<evidence type="ECO:0000313" key="4">
    <source>
        <dbReference type="Proteomes" id="UP000741360"/>
    </source>
</evidence>
<keyword evidence="1" id="KW-0812">Transmembrane</keyword>
<comment type="caution">
    <text evidence="3">The sequence shown here is derived from an EMBL/GenBank/DDBJ whole genome shotgun (WGS) entry which is preliminary data.</text>
</comment>
<sequence>MMPWGWGMGGGWSGGAFGMIFMLVFWALIIVGIVLVVKWFVEQGRRGSASDAGSESALDILKKRYARGEIGKEEFEAKKRDLL</sequence>
<gene>
    <name evidence="3" type="ORF">HYY65_13420</name>
</gene>
<keyword evidence="1" id="KW-0472">Membrane</keyword>
<feature type="transmembrane region" description="Helical" evidence="1">
    <location>
        <begin position="20"/>
        <end position="41"/>
    </location>
</feature>
<evidence type="ECO:0000256" key="1">
    <source>
        <dbReference type="SAM" id="Phobius"/>
    </source>
</evidence>
<dbReference type="EMBL" id="JACPSX010000259">
    <property type="protein sequence ID" value="MBI3016025.1"/>
    <property type="molecule type" value="Genomic_DNA"/>
</dbReference>
<accession>A0A932GS61</accession>
<dbReference type="AlphaFoldDB" id="A0A932GS61"/>
<reference evidence="3" key="1">
    <citation type="submission" date="2020-07" db="EMBL/GenBank/DDBJ databases">
        <title>Huge and variable diversity of episymbiotic CPR bacteria and DPANN archaea in groundwater ecosystems.</title>
        <authorList>
            <person name="He C.Y."/>
            <person name="Keren R."/>
            <person name="Whittaker M."/>
            <person name="Farag I.F."/>
            <person name="Doudna J."/>
            <person name="Cate J.H.D."/>
            <person name="Banfield J.F."/>
        </authorList>
    </citation>
    <scope>NUCLEOTIDE SEQUENCE</scope>
    <source>
        <strain evidence="3">NC_groundwater_717_Ag_S-0.2um_59_8</strain>
    </source>
</reference>
<evidence type="ECO:0000313" key="3">
    <source>
        <dbReference type="EMBL" id="MBI3016025.1"/>
    </source>
</evidence>
<evidence type="ECO:0000259" key="2">
    <source>
        <dbReference type="Pfam" id="PF09851"/>
    </source>
</evidence>
<keyword evidence="1" id="KW-1133">Transmembrane helix</keyword>
<dbReference type="InterPro" id="IPR018649">
    <property type="entry name" value="SHOCT"/>
</dbReference>
<name>A0A932GS61_UNCTE</name>
<protein>
    <submittedName>
        <fullName evidence="3">SHOCT domain-containing protein</fullName>
    </submittedName>
</protein>